<dbReference type="PANTHER" id="PTHR23240">
    <property type="entry name" value="DNA CROSS-LINK REPAIR PROTEIN PSO2/SNM1-RELATED"/>
    <property type="match status" value="1"/>
</dbReference>
<dbReference type="Pfam" id="PF07522">
    <property type="entry name" value="DRMBL"/>
    <property type="match status" value="1"/>
</dbReference>
<reference evidence="8 9" key="1">
    <citation type="journal article" date="2018" name="Mol. Biol. Evol.">
        <title>Broad Genomic Sampling Reveals a Smut Pathogenic Ancestry of the Fungal Clade Ustilaginomycotina.</title>
        <authorList>
            <person name="Kijpornyongpan T."/>
            <person name="Mondo S.J."/>
            <person name="Barry K."/>
            <person name="Sandor L."/>
            <person name="Lee J."/>
            <person name="Lipzen A."/>
            <person name="Pangilinan J."/>
            <person name="LaButti K."/>
            <person name="Hainaut M."/>
            <person name="Henrissat B."/>
            <person name="Grigoriev I.V."/>
            <person name="Spatafora J.W."/>
            <person name="Aime M.C."/>
        </authorList>
    </citation>
    <scope>NUCLEOTIDE SEQUENCE [LARGE SCALE GENOMIC DNA]</scope>
    <source>
        <strain evidence="8 9">MCA 3645</strain>
    </source>
</reference>
<sequence>MAPSAAVSPNKRRKLTPSPSKQAGLAAQPSLFAFFQNGSQNQQEDITSTTVVQDRPFAASTKTGPQSLTEKKTSECPLCAKRVPFSTIQAHVNTCLDAASASSADPVPKSEIIANNIDSIDAAIQPDRASSSCSPAPLSPAAPQSLASDVTSARNLAPKMTPISDLASSLNATASPTQSTSLPKPDSAAKSAGTGNFLTSARKAASSAFTVLMKSHSESKQWATADAVEAANYRGKARSRPEARTAPFYKALEGMPLTVDAFRFGKIEGCRGYFLTHFHSDHYGGMTANWNHGPIYCSVTTANLCRTHLGVDPQWLRPLPMEVAVPVPDSGGVTVTCIEANHCPGSCLFLFEGPQTSQLLSRNHASPYIGTGRIFRYLHCGDFRASPVHTNHPSIAGKKLDIIYLDTTYCNPRYCFPAQDQVIEACAELVRRVMPEEQLDCKALVKKQDEEEEEEEDWRQPPPRRARGGIDRDSSTATAFKGWFETKPGNPSPSTSDGALVKQEDADPESLSLKGEDDGLDYDEEDLFLGEESNDLDAEEPATARVKLEPSEEAVLDFDPVPNDTADGNRDTLETIQVKKEEPNTVSGNIGDTEAAAATSSNWLTKHAESKTECTSTGRRKGRLLVVIGTYTIGKERIVKAVARAMNSKIFCMDSRKYRVYQQLEDAELHSMLTRSPSACVHVTNLHAINGEGLRDVVAALRARGHDFTHAIAFRPTGWTYKPPAGMDTVSPSLDRLVQWNQSRSFGPQHLFPTRDSTPDYMIYGVPYSEHSSFFELTAFALSTRYDRIIATVNVGNPNSRAKMAKWFEKWAMEKRRRDKLGLDCLDARAVTYW</sequence>
<protein>
    <recommendedName>
        <fullName evidence="7">DNA repair metallo-beta-lactamase domain-containing protein</fullName>
    </recommendedName>
</protein>
<feature type="compositionally biased region" description="Low complexity" evidence="6">
    <location>
        <begin position="126"/>
        <end position="148"/>
    </location>
</feature>
<dbReference type="EMBL" id="KZ819198">
    <property type="protein sequence ID" value="PWY98454.1"/>
    <property type="molecule type" value="Genomic_DNA"/>
</dbReference>
<evidence type="ECO:0000259" key="7">
    <source>
        <dbReference type="Pfam" id="PF07522"/>
    </source>
</evidence>
<evidence type="ECO:0000256" key="1">
    <source>
        <dbReference type="ARBA" id="ARBA00004123"/>
    </source>
</evidence>
<evidence type="ECO:0000313" key="8">
    <source>
        <dbReference type="EMBL" id="PWY98454.1"/>
    </source>
</evidence>
<dbReference type="CDD" id="cd16273">
    <property type="entry name" value="SNM1A-1C-like_MBL-fold"/>
    <property type="match status" value="1"/>
</dbReference>
<dbReference type="OrthoDB" id="262529at2759"/>
<keyword evidence="5" id="KW-0539">Nucleus</keyword>
<feature type="region of interest" description="Disordered" evidence="6">
    <location>
        <begin position="126"/>
        <end position="151"/>
    </location>
</feature>
<evidence type="ECO:0000256" key="2">
    <source>
        <dbReference type="ARBA" id="ARBA00010304"/>
    </source>
</evidence>
<feature type="region of interest" description="Disordered" evidence="6">
    <location>
        <begin position="171"/>
        <end position="194"/>
    </location>
</feature>
<feature type="compositionally biased region" description="Polar residues" evidence="6">
    <location>
        <begin position="171"/>
        <end position="182"/>
    </location>
</feature>
<evidence type="ECO:0000256" key="3">
    <source>
        <dbReference type="ARBA" id="ARBA00022763"/>
    </source>
</evidence>
<dbReference type="InParanoid" id="A0A317XJI7"/>
<dbReference type="PANTHER" id="PTHR23240:SF6">
    <property type="entry name" value="DNA CROSS-LINK REPAIR 1A PROTEIN"/>
    <property type="match status" value="1"/>
</dbReference>
<dbReference type="GO" id="GO:0035312">
    <property type="term" value="F:5'-3' DNA exonuclease activity"/>
    <property type="evidence" value="ECO:0007669"/>
    <property type="project" value="TreeGrafter"/>
</dbReference>
<evidence type="ECO:0000256" key="6">
    <source>
        <dbReference type="SAM" id="MobiDB-lite"/>
    </source>
</evidence>
<dbReference type="AlphaFoldDB" id="A0A317XJI7"/>
<dbReference type="Gene3D" id="3.40.50.12650">
    <property type="match status" value="1"/>
</dbReference>
<organism evidence="8 9">
    <name type="scientific">Testicularia cyperi</name>
    <dbReference type="NCBI Taxonomy" id="1882483"/>
    <lineage>
        <taxon>Eukaryota</taxon>
        <taxon>Fungi</taxon>
        <taxon>Dikarya</taxon>
        <taxon>Basidiomycota</taxon>
        <taxon>Ustilaginomycotina</taxon>
        <taxon>Ustilaginomycetes</taxon>
        <taxon>Ustilaginales</taxon>
        <taxon>Anthracoideaceae</taxon>
        <taxon>Testicularia</taxon>
    </lineage>
</organism>
<evidence type="ECO:0000313" key="9">
    <source>
        <dbReference type="Proteomes" id="UP000246740"/>
    </source>
</evidence>
<keyword evidence="9" id="KW-1185">Reference proteome</keyword>
<dbReference type="STRING" id="1882483.A0A317XJI7"/>
<comment type="similarity">
    <text evidence="2">Belongs to the DNA repair metallo-beta-lactamase (DRMBL) family.</text>
</comment>
<feature type="domain" description="DNA repair metallo-beta-lactamase" evidence="7">
    <location>
        <begin position="668"/>
        <end position="797"/>
    </location>
</feature>
<feature type="region of interest" description="Disordered" evidence="6">
    <location>
        <begin position="1"/>
        <end position="23"/>
    </location>
</feature>
<feature type="region of interest" description="Disordered" evidence="6">
    <location>
        <begin position="446"/>
        <end position="521"/>
    </location>
</feature>
<dbReference type="GO" id="GO:0003684">
    <property type="term" value="F:damaged DNA binding"/>
    <property type="evidence" value="ECO:0007669"/>
    <property type="project" value="TreeGrafter"/>
</dbReference>
<keyword evidence="4" id="KW-0234">DNA repair</keyword>
<dbReference type="GO" id="GO:0036297">
    <property type="term" value="P:interstrand cross-link repair"/>
    <property type="evidence" value="ECO:0007669"/>
    <property type="project" value="TreeGrafter"/>
</dbReference>
<dbReference type="Gene3D" id="3.60.15.10">
    <property type="entry name" value="Ribonuclease Z/Hydroxyacylglutathione hydrolase-like"/>
    <property type="match status" value="1"/>
</dbReference>
<dbReference type="InterPro" id="IPR036866">
    <property type="entry name" value="RibonucZ/Hydroxyglut_hydro"/>
</dbReference>
<name>A0A317XJI7_9BASI</name>
<comment type="subcellular location">
    <subcellularLocation>
        <location evidence="1">Nucleus</location>
    </subcellularLocation>
</comment>
<gene>
    <name evidence="8" type="ORF">BCV70DRAFT_238590</name>
</gene>
<dbReference type="FunFam" id="3.40.50.12650:FF:000007">
    <property type="entry name" value="DNA cross-link repair 1A protein, variant"/>
    <property type="match status" value="1"/>
</dbReference>
<dbReference type="SUPFAM" id="SSF56281">
    <property type="entry name" value="Metallo-hydrolase/oxidoreductase"/>
    <property type="match status" value="1"/>
</dbReference>
<keyword evidence="3" id="KW-0227">DNA damage</keyword>
<dbReference type="FunCoup" id="A0A317XJI7">
    <property type="interactions" value="314"/>
</dbReference>
<dbReference type="InterPro" id="IPR011084">
    <property type="entry name" value="DRMBL"/>
</dbReference>
<dbReference type="GO" id="GO:0006303">
    <property type="term" value="P:double-strand break repair via nonhomologous end joining"/>
    <property type="evidence" value="ECO:0007669"/>
    <property type="project" value="TreeGrafter"/>
</dbReference>
<evidence type="ECO:0000256" key="5">
    <source>
        <dbReference type="ARBA" id="ARBA00023242"/>
    </source>
</evidence>
<accession>A0A317XJI7</accession>
<dbReference type="GO" id="GO:0005634">
    <property type="term" value="C:nucleus"/>
    <property type="evidence" value="ECO:0007669"/>
    <property type="project" value="UniProtKB-SubCell"/>
</dbReference>
<dbReference type="FunFam" id="3.60.15.10:FF:000038">
    <property type="entry name" value="DNA cross-link repair protein pso2/snm1"/>
    <property type="match status" value="1"/>
</dbReference>
<evidence type="ECO:0000256" key="4">
    <source>
        <dbReference type="ARBA" id="ARBA00023204"/>
    </source>
</evidence>
<dbReference type="Proteomes" id="UP000246740">
    <property type="component" value="Unassembled WGS sequence"/>
</dbReference>
<proteinExistence type="inferred from homology"/>